<keyword evidence="2" id="KW-1185">Reference proteome</keyword>
<reference evidence="2" key="1">
    <citation type="journal article" date="2019" name="Int. J. Syst. Evol. Microbiol.">
        <title>The Global Catalogue of Microorganisms (GCM) 10K type strain sequencing project: providing services to taxonomists for standard genome sequencing and annotation.</title>
        <authorList>
            <consortium name="The Broad Institute Genomics Platform"/>
            <consortium name="The Broad Institute Genome Sequencing Center for Infectious Disease"/>
            <person name="Wu L."/>
            <person name="Ma J."/>
        </authorList>
    </citation>
    <scope>NUCLEOTIDE SEQUENCE [LARGE SCALE GENOMIC DNA]</scope>
    <source>
        <strain evidence="2">JCM 14901</strain>
    </source>
</reference>
<evidence type="ECO:0000313" key="2">
    <source>
        <dbReference type="Proteomes" id="UP001499933"/>
    </source>
</evidence>
<organism evidence="1 2">
    <name type="scientific">Microbacterium deminutum</name>
    <dbReference type="NCBI Taxonomy" id="344164"/>
    <lineage>
        <taxon>Bacteria</taxon>
        <taxon>Bacillati</taxon>
        <taxon>Actinomycetota</taxon>
        <taxon>Actinomycetes</taxon>
        <taxon>Micrococcales</taxon>
        <taxon>Microbacteriaceae</taxon>
        <taxon>Microbacterium</taxon>
    </lineage>
</organism>
<protein>
    <recommendedName>
        <fullName evidence="3">DUF1579 domain-containing protein</fullName>
    </recommendedName>
</protein>
<dbReference type="EMBL" id="BAAAOG010000008">
    <property type="protein sequence ID" value="GAA1966859.1"/>
    <property type="molecule type" value="Genomic_DNA"/>
</dbReference>
<proteinExistence type="predicted"/>
<comment type="caution">
    <text evidence="1">The sequence shown here is derived from an EMBL/GenBank/DDBJ whole genome shotgun (WGS) entry which is preliminary data.</text>
</comment>
<dbReference type="Proteomes" id="UP001499933">
    <property type="component" value="Unassembled WGS sequence"/>
</dbReference>
<gene>
    <name evidence="1" type="ORF">GCM10009776_32360</name>
</gene>
<evidence type="ECO:0008006" key="3">
    <source>
        <dbReference type="Google" id="ProtNLM"/>
    </source>
</evidence>
<accession>A0ABP5CPA5</accession>
<sequence length="175" mass="19247">MSAPRRTFSGVSFERDLVAAAPAPDAAAELALFGRLVGSWRVENELFSEASGEWSRAELMWTFAWIIAGRGIQDVLVDSSGTAIGTTVRTWDVRAGWRVVWFCPRAAEHVSLSASADGDDIRLDGIQADGRLVGWVFSAVAEDSFAWDGWCSNDGGATWWHEQHMDARRLGERAM</sequence>
<evidence type="ECO:0000313" key="1">
    <source>
        <dbReference type="EMBL" id="GAA1966859.1"/>
    </source>
</evidence>
<name>A0ABP5CPA5_9MICO</name>